<evidence type="ECO:0000259" key="2">
    <source>
        <dbReference type="Pfam" id="PF09458"/>
    </source>
</evidence>
<name>A0ABV9XPW9_9ACTN</name>
<reference evidence="4" key="1">
    <citation type="journal article" date="2019" name="Int. J. Syst. Evol. Microbiol.">
        <title>The Global Catalogue of Microorganisms (GCM) 10K type strain sequencing project: providing services to taxonomists for standard genome sequencing and annotation.</title>
        <authorList>
            <consortium name="The Broad Institute Genomics Platform"/>
            <consortium name="The Broad Institute Genome Sequencing Center for Infectious Disease"/>
            <person name="Wu L."/>
            <person name="Ma J."/>
        </authorList>
    </citation>
    <scope>NUCLEOTIDE SEQUENCE [LARGE SCALE GENOMIC DNA]</scope>
    <source>
        <strain evidence="4">CGMCC 4.1648</strain>
    </source>
</reference>
<evidence type="ECO:0000313" key="4">
    <source>
        <dbReference type="Proteomes" id="UP001595829"/>
    </source>
</evidence>
<dbReference type="SUPFAM" id="SSF141086">
    <property type="entry name" value="Agglutinin HPA-like"/>
    <property type="match status" value="1"/>
</dbReference>
<dbReference type="Proteomes" id="UP001595829">
    <property type="component" value="Unassembled WGS sequence"/>
</dbReference>
<evidence type="ECO:0000256" key="1">
    <source>
        <dbReference type="SAM" id="MobiDB-lite"/>
    </source>
</evidence>
<accession>A0ABV9XPW9</accession>
<dbReference type="Pfam" id="PF09458">
    <property type="entry name" value="H_lectin"/>
    <property type="match status" value="1"/>
</dbReference>
<protein>
    <submittedName>
        <fullName evidence="3">H-type lectin domain-containing protein</fullName>
    </submittedName>
</protein>
<dbReference type="InterPro" id="IPR019019">
    <property type="entry name" value="H-type_lectin_domain"/>
</dbReference>
<proteinExistence type="predicted"/>
<keyword evidence="4" id="KW-1185">Reference proteome</keyword>
<gene>
    <name evidence="3" type="ORF">ACFPM3_30225</name>
</gene>
<organism evidence="3 4">
    <name type="scientific">Streptomyces coeruleoprunus</name>
    <dbReference type="NCBI Taxonomy" id="285563"/>
    <lineage>
        <taxon>Bacteria</taxon>
        <taxon>Bacillati</taxon>
        <taxon>Actinomycetota</taxon>
        <taxon>Actinomycetes</taxon>
        <taxon>Kitasatosporales</taxon>
        <taxon>Streptomycetaceae</taxon>
        <taxon>Streptomyces</taxon>
    </lineage>
</organism>
<dbReference type="Gene3D" id="2.60.40.2080">
    <property type="match status" value="1"/>
</dbReference>
<feature type="domain" description="H-type lectin" evidence="2">
    <location>
        <begin position="324"/>
        <end position="384"/>
    </location>
</feature>
<feature type="region of interest" description="Disordered" evidence="1">
    <location>
        <begin position="1"/>
        <end position="32"/>
    </location>
</feature>
<sequence length="388" mass="40654">MTVRVGRLTSGMTPEDHRLAASAGMSPTGPLTTRGGCVPGGLGLVAASAMQATLQPGRLWIQGSSAATQGGYAVTVDAGELLTFADGDATYTRIDAVVVRVRDNVYDGSQLVEGRVEIIQGTPAATPVAPVSPANSEKLYEVTVRAGASAGNGGIDWSTAVAERRRFTAALGGIVPPGWGTGFDGGYPGQYRDAAGVLQRWNGTVWEPILRLGNSGELQLGDARWYRQAASTITTDSLIRTYRPADSNALSIRTPGDTNSRLFINGDGAVYWGAGGTAAADVVLYRSAPSTLKTNTDLVVRTHKVHFGESGTVTVSFTSATSFTQAVTFETPFSKVPRVFTNINSGVGATSNWHVRAYNVSTTGFTIFCFGPSTSWSGIPVQWGAFAS</sequence>
<dbReference type="RefSeq" id="WP_345689991.1">
    <property type="nucleotide sequence ID" value="NZ_BAABIT010000001.1"/>
</dbReference>
<evidence type="ECO:0000313" key="3">
    <source>
        <dbReference type="EMBL" id="MFC5026420.1"/>
    </source>
</evidence>
<comment type="caution">
    <text evidence="3">The sequence shown here is derived from an EMBL/GenBank/DDBJ whole genome shotgun (WGS) entry which is preliminary data.</text>
</comment>
<dbReference type="InterPro" id="IPR037221">
    <property type="entry name" value="H-type_lectin_dom_sf"/>
</dbReference>
<dbReference type="EMBL" id="JBHSJD010000024">
    <property type="protein sequence ID" value="MFC5026420.1"/>
    <property type="molecule type" value="Genomic_DNA"/>
</dbReference>